<proteinExistence type="predicted"/>
<feature type="chain" id="PRO_5024367555" evidence="1">
    <location>
        <begin position="29"/>
        <end position="140"/>
    </location>
</feature>
<name>A0A5M6ZFC5_9PROT</name>
<accession>A0A5M6ZFC5</accession>
<comment type="caution">
    <text evidence="2">The sequence shown here is derived from an EMBL/GenBank/DDBJ whole genome shotgun (WGS) entry which is preliminary data.</text>
</comment>
<keyword evidence="1" id="KW-0732">Signal</keyword>
<dbReference type="RefSeq" id="WP_150022721.1">
    <property type="nucleotide sequence ID" value="NZ_VWOJ01000002.1"/>
</dbReference>
<dbReference type="AlphaFoldDB" id="A0A5M6ZFC5"/>
<gene>
    <name evidence="2" type="ORF">F1654_06505</name>
</gene>
<dbReference type="EMBL" id="VWOJ01000002">
    <property type="protein sequence ID" value="KAA5803453.1"/>
    <property type="molecule type" value="Genomic_DNA"/>
</dbReference>
<protein>
    <submittedName>
        <fullName evidence="2">Uncharacterized protein</fullName>
    </submittedName>
</protein>
<evidence type="ECO:0000313" key="2">
    <source>
        <dbReference type="EMBL" id="KAA5803453.1"/>
    </source>
</evidence>
<organism evidence="2 3">
    <name type="scientific">Alkalicaulis satelles</name>
    <dbReference type="NCBI Taxonomy" id="2609175"/>
    <lineage>
        <taxon>Bacteria</taxon>
        <taxon>Pseudomonadati</taxon>
        <taxon>Pseudomonadota</taxon>
        <taxon>Alphaproteobacteria</taxon>
        <taxon>Maricaulales</taxon>
        <taxon>Maricaulaceae</taxon>
        <taxon>Alkalicaulis</taxon>
    </lineage>
</organism>
<reference evidence="2 3" key="1">
    <citation type="submission" date="2019-09" db="EMBL/GenBank/DDBJ databases">
        <authorList>
            <person name="Kevbrin V."/>
            <person name="Grouzdev D.S."/>
        </authorList>
    </citation>
    <scope>NUCLEOTIDE SEQUENCE [LARGE SCALE GENOMIC DNA]</scope>
    <source>
        <strain evidence="2 3">G-192</strain>
    </source>
</reference>
<evidence type="ECO:0000256" key="1">
    <source>
        <dbReference type="SAM" id="SignalP"/>
    </source>
</evidence>
<evidence type="ECO:0000313" key="3">
    <source>
        <dbReference type="Proteomes" id="UP000325122"/>
    </source>
</evidence>
<feature type="signal peptide" evidence="1">
    <location>
        <begin position="1"/>
        <end position="28"/>
    </location>
</feature>
<keyword evidence="3" id="KW-1185">Reference proteome</keyword>
<sequence>MLRALAPLLASLMAPVTLMAVLSAPALAASEPGARHITTSPGYLAQPALHAPIRSAGRTVGQLQVSFGLEEADRAVVEQRRAWLRDGWNRALLGYASRQYAWPAVPDAQAIAALLQAETDRVLGPGRAIVLLDTVMIHAG</sequence>
<dbReference type="Proteomes" id="UP000325122">
    <property type="component" value="Unassembled WGS sequence"/>
</dbReference>